<proteinExistence type="predicted"/>
<name>A0A6J6F7H8_9ZZZZ</name>
<accession>A0A6J6F7H8</accession>
<dbReference type="AlphaFoldDB" id="A0A6J6F7H8"/>
<dbReference type="EMBL" id="CAEZUE010000008">
    <property type="protein sequence ID" value="CAB4584872.1"/>
    <property type="molecule type" value="Genomic_DNA"/>
</dbReference>
<organism evidence="1">
    <name type="scientific">freshwater metagenome</name>
    <dbReference type="NCBI Taxonomy" id="449393"/>
    <lineage>
        <taxon>unclassified sequences</taxon>
        <taxon>metagenomes</taxon>
        <taxon>ecological metagenomes</taxon>
    </lineage>
</organism>
<gene>
    <name evidence="1" type="ORF">UFOPK1788_00145</name>
</gene>
<evidence type="ECO:0000313" key="1">
    <source>
        <dbReference type="EMBL" id="CAB4584872.1"/>
    </source>
</evidence>
<protein>
    <submittedName>
        <fullName evidence="1">Unannotated protein</fullName>
    </submittedName>
</protein>
<reference evidence="1" key="1">
    <citation type="submission" date="2020-05" db="EMBL/GenBank/DDBJ databases">
        <authorList>
            <person name="Chiriac C."/>
            <person name="Salcher M."/>
            <person name="Ghai R."/>
            <person name="Kavagutti S V."/>
        </authorList>
    </citation>
    <scope>NUCLEOTIDE SEQUENCE</scope>
</reference>
<sequence length="107" mass="10930">MLWGSDRGTVTAEVAIGIPAILGVIGLGLGALRWGVDAVTAVSVATESAISLSRGALVNDVQSQLSEANRSTDWVVSVAADRVCVSGSVPAPLEFLPPIEISRCVNA</sequence>